<dbReference type="Proteomes" id="UP001056120">
    <property type="component" value="Linkage Group LG02"/>
</dbReference>
<keyword evidence="2" id="KW-1185">Reference proteome</keyword>
<gene>
    <name evidence="1" type="ORF">L1987_04991</name>
</gene>
<protein>
    <submittedName>
        <fullName evidence="1">Uncharacterized protein</fullName>
    </submittedName>
</protein>
<comment type="caution">
    <text evidence="1">The sequence shown here is derived from an EMBL/GenBank/DDBJ whole genome shotgun (WGS) entry which is preliminary data.</text>
</comment>
<proteinExistence type="predicted"/>
<dbReference type="EMBL" id="CM042019">
    <property type="protein sequence ID" value="KAI3823552.1"/>
    <property type="molecule type" value="Genomic_DNA"/>
</dbReference>
<name>A0ACB9JU75_9ASTR</name>
<sequence>MIDRAIRNSGVNEKLGKKKTNNSEDSAALRDLLLPSTCPPTGAAHPSPRPLLLLASPAPVLACSVLPCPQTHTTGKYGSKPDVKFRGIRKYNEVDLLAAGRWASDEDGNQSDDGLKSLVIKENKRLPSNPNPSIIKSIPLIFLSLNSLTRV</sequence>
<evidence type="ECO:0000313" key="2">
    <source>
        <dbReference type="Proteomes" id="UP001056120"/>
    </source>
</evidence>
<reference evidence="2" key="1">
    <citation type="journal article" date="2022" name="Mol. Ecol. Resour.">
        <title>The genomes of chicory, endive, great burdock and yacon provide insights into Asteraceae palaeo-polyploidization history and plant inulin production.</title>
        <authorList>
            <person name="Fan W."/>
            <person name="Wang S."/>
            <person name="Wang H."/>
            <person name="Wang A."/>
            <person name="Jiang F."/>
            <person name="Liu H."/>
            <person name="Zhao H."/>
            <person name="Xu D."/>
            <person name="Zhang Y."/>
        </authorList>
    </citation>
    <scope>NUCLEOTIDE SEQUENCE [LARGE SCALE GENOMIC DNA]</scope>
    <source>
        <strain evidence="2">cv. Yunnan</strain>
    </source>
</reference>
<reference evidence="1 2" key="2">
    <citation type="journal article" date="2022" name="Mol. Ecol. Resour.">
        <title>The genomes of chicory, endive, great burdock and yacon provide insights into Asteraceae paleo-polyploidization history and plant inulin production.</title>
        <authorList>
            <person name="Fan W."/>
            <person name="Wang S."/>
            <person name="Wang H."/>
            <person name="Wang A."/>
            <person name="Jiang F."/>
            <person name="Liu H."/>
            <person name="Zhao H."/>
            <person name="Xu D."/>
            <person name="Zhang Y."/>
        </authorList>
    </citation>
    <scope>NUCLEOTIDE SEQUENCE [LARGE SCALE GENOMIC DNA]</scope>
    <source>
        <strain evidence="2">cv. Yunnan</strain>
        <tissue evidence="1">Leaves</tissue>
    </source>
</reference>
<evidence type="ECO:0000313" key="1">
    <source>
        <dbReference type="EMBL" id="KAI3823552.1"/>
    </source>
</evidence>
<accession>A0ACB9JU75</accession>
<organism evidence="1 2">
    <name type="scientific">Smallanthus sonchifolius</name>
    <dbReference type="NCBI Taxonomy" id="185202"/>
    <lineage>
        <taxon>Eukaryota</taxon>
        <taxon>Viridiplantae</taxon>
        <taxon>Streptophyta</taxon>
        <taxon>Embryophyta</taxon>
        <taxon>Tracheophyta</taxon>
        <taxon>Spermatophyta</taxon>
        <taxon>Magnoliopsida</taxon>
        <taxon>eudicotyledons</taxon>
        <taxon>Gunneridae</taxon>
        <taxon>Pentapetalae</taxon>
        <taxon>asterids</taxon>
        <taxon>campanulids</taxon>
        <taxon>Asterales</taxon>
        <taxon>Asteraceae</taxon>
        <taxon>Asteroideae</taxon>
        <taxon>Heliantheae alliance</taxon>
        <taxon>Millerieae</taxon>
        <taxon>Smallanthus</taxon>
    </lineage>
</organism>